<reference evidence="1 2" key="1">
    <citation type="submission" date="2023-11" db="EMBL/GenBank/DDBJ databases">
        <title>Halocaridina rubra genome assembly.</title>
        <authorList>
            <person name="Smith C."/>
        </authorList>
    </citation>
    <scope>NUCLEOTIDE SEQUENCE [LARGE SCALE GENOMIC DNA]</scope>
    <source>
        <strain evidence="1">EP-1</strain>
        <tissue evidence="1">Whole</tissue>
    </source>
</reference>
<sequence>MRLLYRVGRCLPTLRENYHLLKNRTTMPNDYPAMRKKLSQRVHSPPPPKASWLVKDSKSVSLTGKLSNTFPQICVLKFILVCRCVSVYKTRLKILVSSEATKLSLELASDGIINTRCDLLRHQNNEIGEMVDKYAIIYMTSHSNECLNLNRTNVFSNSD</sequence>
<dbReference type="EMBL" id="JAXCGZ010021129">
    <property type="protein sequence ID" value="KAK7058722.1"/>
    <property type="molecule type" value="Genomic_DNA"/>
</dbReference>
<protein>
    <submittedName>
        <fullName evidence="1">Uncharacterized protein</fullName>
    </submittedName>
</protein>
<comment type="caution">
    <text evidence="1">The sequence shown here is derived from an EMBL/GenBank/DDBJ whole genome shotgun (WGS) entry which is preliminary data.</text>
</comment>
<proteinExistence type="predicted"/>
<dbReference type="AlphaFoldDB" id="A0AAN8WDV8"/>
<evidence type="ECO:0000313" key="1">
    <source>
        <dbReference type="EMBL" id="KAK7058722.1"/>
    </source>
</evidence>
<accession>A0AAN8WDV8</accession>
<evidence type="ECO:0000313" key="2">
    <source>
        <dbReference type="Proteomes" id="UP001381693"/>
    </source>
</evidence>
<gene>
    <name evidence="1" type="ORF">SK128_019397</name>
</gene>
<dbReference type="Proteomes" id="UP001381693">
    <property type="component" value="Unassembled WGS sequence"/>
</dbReference>
<keyword evidence="2" id="KW-1185">Reference proteome</keyword>
<name>A0AAN8WDV8_HALRR</name>
<organism evidence="1 2">
    <name type="scientific">Halocaridina rubra</name>
    <name type="common">Hawaiian red shrimp</name>
    <dbReference type="NCBI Taxonomy" id="373956"/>
    <lineage>
        <taxon>Eukaryota</taxon>
        <taxon>Metazoa</taxon>
        <taxon>Ecdysozoa</taxon>
        <taxon>Arthropoda</taxon>
        <taxon>Crustacea</taxon>
        <taxon>Multicrustacea</taxon>
        <taxon>Malacostraca</taxon>
        <taxon>Eumalacostraca</taxon>
        <taxon>Eucarida</taxon>
        <taxon>Decapoda</taxon>
        <taxon>Pleocyemata</taxon>
        <taxon>Caridea</taxon>
        <taxon>Atyoidea</taxon>
        <taxon>Atyidae</taxon>
        <taxon>Halocaridina</taxon>
    </lineage>
</organism>